<dbReference type="KEGG" id="mmec:FIU01_00810"/>
<dbReference type="AlphaFoldDB" id="A0A5B8CPP3"/>
<feature type="chain" id="PRO_5022996126" evidence="1">
    <location>
        <begin position="24"/>
        <end position="228"/>
    </location>
</feature>
<evidence type="ECO:0000313" key="3">
    <source>
        <dbReference type="Proteomes" id="UP000311008"/>
    </source>
</evidence>
<accession>A0A5B8CPP3</accession>
<dbReference type="Pfam" id="PF10677">
    <property type="entry name" value="DUF2490"/>
    <property type="match status" value="1"/>
</dbReference>
<reference evidence="3" key="1">
    <citation type="journal article" date="2019" name="ISME J.">
        <title>Evolution in action: habitat transition from sediment to the pelagial leads to genome streamlining in Methylophilaceae.</title>
        <authorList>
            <person name="Salcher M."/>
            <person name="Schaefle D."/>
            <person name="Kaspar M."/>
            <person name="Neuenschwander S.M."/>
            <person name="Ghai R."/>
        </authorList>
    </citation>
    <scope>NUCLEOTIDE SEQUENCE [LARGE SCALE GENOMIC DNA]</scope>
    <source>
        <strain evidence="3">MMS-M-51</strain>
    </source>
</reference>
<dbReference type="OrthoDB" id="5381041at2"/>
<feature type="signal peptide" evidence="1">
    <location>
        <begin position="1"/>
        <end position="23"/>
    </location>
</feature>
<keyword evidence="1" id="KW-0732">Signal</keyword>
<gene>
    <name evidence="2" type="ORF">FIU01_00810</name>
</gene>
<dbReference type="InterPro" id="IPR019619">
    <property type="entry name" value="DUF2490"/>
</dbReference>
<dbReference type="Proteomes" id="UP000311008">
    <property type="component" value="Chromosome"/>
</dbReference>
<name>A0A5B8CPP3_9PROT</name>
<organism evidence="2 3">
    <name type="scientific">Methylophilus medardicus</name>
    <dbReference type="NCBI Taxonomy" id="2588534"/>
    <lineage>
        <taxon>Bacteria</taxon>
        <taxon>Pseudomonadati</taxon>
        <taxon>Pseudomonadota</taxon>
        <taxon>Betaproteobacteria</taxon>
        <taxon>Nitrosomonadales</taxon>
        <taxon>Methylophilaceae</taxon>
        <taxon>Methylophilus</taxon>
    </lineage>
</organism>
<dbReference type="RefSeq" id="WP_140002039.1">
    <property type="nucleotide sequence ID" value="NZ_CP040946.1"/>
</dbReference>
<evidence type="ECO:0000256" key="1">
    <source>
        <dbReference type="SAM" id="SignalP"/>
    </source>
</evidence>
<dbReference type="EMBL" id="CP040946">
    <property type="protein sequence ID" value="QDC43204.1"/>
    <property type="molecule type" value="Genomic_DNA"/>
</dbReference>
<sequence>MSFFRFANVFVLLALSGLLPAHADTEQDGRYWFSVYAQGKLPAEQLYWSMDMQPRWRNEGQHFDQLILRPAVFYKFDPKSSVWLGYDTVVSHPDGQSAQRENRLWEQFQYQFDAVADLTFTSRTRLEQRRREDFDEIGHRWRQMVRMTTPVSGHPQWLWVASNELFIQLNQTEWGARRGIDQNRFFIGAQWRFSDVSNLESGYLHQYVNTRTVDRENHVWMTTLRFNF</sequence>
<evidence type="ECO:0000313" key="2">
    <source>
        <dbReference type="EMBL" id="QDC43204.1"/>
    </source>
</evidence>
<keyword evidence="3" id="KW-1185">Reference proteome</keyword>
<protein>
    <submittedName>
        <fullName evidence="2">DUF2490 domain-containing protein</fullName>
    </submittedName>
</protein>
<proteinExistence type="predicted"/>